<evidence type="ECO:0000313" key="3">
    <source>
        <dbReference type="Proteomes" id="UP000008811"/>
    </source>
</evidence>
<dbReference type="OrthoDB" id="9803333at2"/>
<organism evidence="2 3">
    <name type="scientific">Chlorobaculum parvum (strain DSM 263 / NCIMB 8327)</name>
    <name type="common">Chlorobium vibrioforme subsp. thiosulfatophilum</name>
    <dbReference type="NCBI Taxonomy" id="517417"/>
    <lineage>
        <taxon>Bacteria</taxon>
        <taxon>Pseudomonadati</taxon>
        <taxon>Chlorobiota</taxon>
        <taxon>Chlorobiia</taxon>
        <taxon>Chlorobiales</taxon>
        <taxon>Chlorobiaceae</taxon>
        <taxon>Chlorobaculum</taxon>
    </lineage>
</organism>
<dbReference type="GO" id="GO:0032787">
    <property type="term" value="P:monocarboxylic acid metabolic process"/>
    <property type="evidence" value="ECO:0007669"/>
    <property type="project" value="UniProtKB-ARBA"/>
</dbReference>
<dbReference type="Pfam" id="PF13561">
    <property type="entry name" value="adh_short_C2"/>
    <property type="match status" value="1"/>
</dbReference>
<comment type="similarity">
    <text evidence="1">Belongs to the short-chain dehydrogenases/reductases (SDR) family.</text>
</comment>
<proteinExistence type="inferred from homology"/>
<name>B3QPJ9_CHLP8</name>
<dbReference type="InterPro" id="IPR050259">
    <property type="entry name" value="SDR"/>
</dbReference>
<dbReference type="PROSITE" id="PS51257">
    <property type="entry name" value="PROKAR_LIPOPROTEIN"/>
    <property type="match status" value="1"/>
</dbReference>
<accession>B3QPJ9</accession>
<dbReference type="FunFam" id="3.40.50.720:FF:000084">
    <property type="entry name" value="Short-chain dehydrogenase reductase"/>
    <property type="match status" value="1"/>
</dbReference>
<dbReference type="PRINTS" id="PR00080">
    <property type="entry name" value="SDRFAMILY"/>
</dbReference>
<dbReference type="InterPro" id="IPR002347">
    <property type="entry name" value="SDR_fam"/>
</dbReference>
<sequence>MKIKKILVTGGTGGIGSSIVACLSAQPGFVVHAPSRSELDLGLQESIKEYFSRSSDYDIVINNAGINTPQNIEQIETEQIETALNINLVAPLLVIKYCVPHMKRQGFGRIVNVSSIWGIRSKERRTLYSATKFGLNGMTRSLARELGPFNILVNSICPGYVDTALTRKNVTPKEQEKIRQEIPLRRFAEPREIAESIAFLVSERNSYMTGQTLIVDGGFIA</sequence>
<dbReference type="Gene3D" id="3.40.50.720">
    <property type="entry name" value="NAD(P)-binding Rossmann-like Domain"/>
    <property type="match status" value="1"/>
</dbReference>
<dbReference type="KEGG" id="cpc:Cpar_1454"/>
<dbReference type="STRING" id="517417.Cpar_1454"/>
<dbReference type="InterPro" id="IPR020904">
    <property type="entry name" value="Sc_DH/Rdtase_CS"/>
</dbReference>
<keyword evidence="3" id="KW-1185">Reference proteome</keyword>
<dbReference type="Proteomes" id="UP000008811">
    <property type="component" value="Chromosome"/>
</dbReference>
<dbReference type="CDD" id="cd05233">
    <property type="entry name" value="SDR_c"/>
    <property type="match status" value="1"/>
</dbReference>
<reference evidence="2" key="1">
    <citation type="submission" date="2008-06" db="EMBL/GenBank/DDBJ databases">
        <title>Complete sequence of Chlorobaculum parvum NCIB 8327.</title>
        <authorList>
            <consortium name="US DOE Joint Genome Institute"/>
            <person name="Lucas S."/>
            <person name="Copeland A."/>
            <person name="Lapidus A."/>
            <person name="Glavina del Rio T."/>
            <person name="Dalin E."/>
            <person name="Tice H."/>
            <person name="Bruce D."/>
            <person name="Goodwin L."/>
            <person name="Pitluck S."/>
            <person name="Schmutz J."/>
            <person name="Larimer F."/>
            <person name="Land M."/>
            <person name="Hauser L."/>
            <person name="Kyrpides N."/>
            <person name="Mikhailova N."/>
            <person name="Zhao F."/>
            <person name="Li T."/>
            <person name="Liu Z."/>
            <person name="Overmann J."/>
            <person name="Bryant D.A."/>
            <person name="Richardson P."/>
        </authorList>
    </citation>
    <scope>NUCLEOTIDE SEQUENCE [LARGE SCALE GENOMIC DNA]</scope>
    <source>
        <strain evidence="2">NCIB 8327</strain>
    </source>
</reference>
<evidence type="ECO:0000313" key="2">
    <source>
        <dbReference type="EMBL" id="ACF11852.1"/>
    </source>
</evidence>
<dbReference type="PANTHER" id="PTHR42879">
    <property type="entry name" value="3-OXOACYL-(ACYL-CARRIER-PROTEIN) REDUCTASE"/>
    <property type="match status" value="1"/>
</dbReference>
<dbReference type="PRINTS" id="PR00081">
    <property type="entry name" value="GDHRDH"/>
</dbReference>
<dbReference type="PANTHER" id="PTHR42879:SF2">
    <property type="entry name" value="3-OXOACYL-[ACYL-CARRIER-PROTEIN] REDUCTASE FABG"/>
    <property type="match status" value="1"/>
</dbReference>
<dbReference type="EMBL" id="CP001099">
    <property type="protein sequence ID" value="ACF11852.1"/>
    <property type="molecule type" value="Genomic_DNA"/>
</dbReference>
<dbReference type="InterPro" id="IPR036291">
    <property type="entry name" value="NAD(P)-bd_dom_sf"/>
</dbReference>
<gene>
    <name evidence="2" type="ordered locus">Cpar_1454</name>
</gene>
<dbReference type="eggNOG" id="COG1028">
    <property type="taxonomic scope" value="Bacteria"/>
</dbReference>
<dbReference type="PROSITE" id="PS00061">
    <property type="entry name" value="ADH_SHORT"/>
    <property type="match status" value="1"/>
</dbReference>
<dbReference type="AlphaFoldDB" id="B3QPJ9"/>
<dbReference type="RefSeq" id="WP_012502685.1">
    <property type="nucleotide sequence ID" value="NC_011027.1"/>
</dbReference>
<dbReference type="SUPFAM" id="SSF51735">
    <property type="entry name" value="NAD(P)-binding Rossmann-fold domains"/>
    <property type="match status" value="1"/>
</dbReference>
<dbReference type="HOGENOM" id="CLU_010194_1_3_10"/>
<protein>
    <submittedName>
        <fullName evidence="2">Short-chain dehydrogenase/reductase SDR</fullName>
    </submittedName>
</protein>
<evidence type="ECO:0000256" key="1">
    <source>
        <dbReference type="ARBA" id="ARBA00006484"/>
    </source>
</evidence>